<dbReference type="EMBL" id="RFEW01000012">
    <property type="protein sequence ID" value="RSO57884.1"/>
    <property type="molecule type" value="Genomic_DNA"/>
</dbReference>
<dbReference type="NCBIfam" id="TIGR01563">
    <property type="entry name" value="gp16_SPP1"/>
    <property type="match status" value="1"/>
</dbReference>
<sequence>MKAGELRHRVVIQRHQQNGRDENGNFLPGKWVDYKTLWSKITHVSGKDLIASQANNAQIVARIKIRYRTDIDTTMRVIHKGIIYAIDSPALDDSGKGNEYCTFMLSGGIERFPD</sequence>
<dbReference type="InterPro" id="IPR008767">
    <property type="entry name" value="Phage_SPP1_head-tail_adaptor"/>
</dbReference>
<organism evidence="1 2">
    <name type="scientific">Acinetobacter pittii</name>
    <name type="common">Acinetobacter genomosp. 3</name>
    <dbReference type="NCBI Taxonomy" id="48296"/>
    <lineage>
        <taxon>Bacteria</taxon>
        <taxon>Pseudomonadati</taxon>
        <taxon>Pseudomonadota</taxon>
        <taxon>Gammaproteobacteria</taxon>
        <taxon>Moraxellales</taxon>
        <taxon>Moraxellaceae</taxon>
        <taxon>Acinetobacter</taxon>
        <taxon>Acinetobacter calcoaceticus/baumannii complex</taxon>
    </lineage>
</organism>
<accession>A0A3R9Y305</accession>
<evidence type="ECO:0000313" key="1">
    <source>
        <dbReference type="EMBL" id="RSO57884.1"/>
    </source>
</evidence>
<proteinExistence type="predicted"/>
<dbReference type="Gene3D" id="2.40.10.270">
    <property type="entry name" value="Bacteriophage SPP1 head-tail adaptor protein"/>
    <property type="match status" value="1"/>
</dbReference>
<evidence type="ECO:0000313" key="2">
    <source>
        <dbReference type="Proteomes" id="UP000271320"/>
    </source>
</evidence>
<name>A0A3R9Y305_ACIPI</name>
<gene>
    <name evidence="1" type="ORF">EA752_14800</name>
</gene>
<dbReference type="Proteomes" id="UP000271320">
    <property type="component" value="Unassembled WGS sequence"/>
</dbReference>
<comment type="caution">
    <text evidence="1">The sequence shown here is derived from an EMBL/GenBank/DDBJ whole genome shotgun (WGS) entry which is preliminary data.</text>
</comment>
<dbReference type="InterPro" id="IPR038666">
    <property type="entry name" value="SSP1_head-tail_sf"/>
</dbReference>
<dbReference type="RefSeq" id="WP_057073446.1">
    <property type="nucleotide sequence ID" value="NZ_BKDB01000010.1"/>
</dbReference>
<dbReference type="AlphaFoldDB" id="A0A3R9Y305"/>
<protein>
    <submittedName>
        <fullName evidence="1">Head-tail adaptor protein</fullName>
    </submittedName>
</protein>
<dbReference type="Pfam" id="PF05521">
    <property type="entry name" value="Phage_HCP"/>
    <property type="match status" value="1"/>
</dbReference>
<reference evidence="1 2" key="1">
    <citation type="submission" date="2018-10" db="EMBL/GenBank/DDBJ databases">
        <title>GWAS and RNA-Seq identify cryptic mechanisms of antimicrobial resistance in Acinetobacter baumannii.</title>
        <authorList>
            <person name="Sahl J.W."/>
        </authorList>
    </citation>
    <scope>NUCLEOTIDE SEQUENCE [LARGE SCALE GENOMIC DNA]</scope>
    <source>
        <strain evidence="1 2">TG41884</strain>
    </source>
</reference>